<feature type="transmembrane region" description="Helical" evidence="1">
    <location>
        <begin position="90"/>
        <end position="109"/>
    </location>
</feature>
<reference evidence="2" key="1">
    <citation type="journal article" date="2020" name="mSystems">
        <title>Genome- and Community-Level Interaction Insights into Carbon Utilization and Element Cycling Functions of Hydrothermarchaeota in Hydrothermal Sediment.</title>
        <authorList>
            <person name="Zhou Z."/>
            <person name="Liu Y."/>
            <person name="Xu W."/>
            <person name="Pan J."/>
            <person name="Luo Z.H."/>
            <person name="Li M."/>
        </authorList>
    </citation>
    <scope>NUCLEOTIDE SEQUENCE [LARGE SCALE GENOMIC DNA]</scope>
    <source>
        <strain evidence="2">SpSt-897</strain>
    </source>
</reference>
<dbReference type="EMBL" id="DTMF01000146">
    <property type="protein sequence ID" value="HGF33858.1"/>
    <property type="molecule type" value="Genomic_DNA"/>
</dbReference>
<keyword evidence="1" id="KW-0812">Transmembrane</keyword>
<keyword evidence="1" id="KW-0472">Membrane</keyword>
<feature type="transmembrane region" description="Helical" evidence="1">
    <location>
        <begin position="46"/>
        <end position="69"/>
    </location>
</feature>
<organism evidence="2">
    <name type="scientific">Desulfobacca acetoxidans</name>
    <dbReference type="NCBI Taxonomy" id="60893"/>
    <lineage>
        <taxon>Bacteria</taxon>
        <taxon>Pseudomonadati</taxon>
        <taxon>Thermodesulfobacteriota</taxon>
        <taxon>Desulfobaccia</taxon>
        <taxon>Desulfobaccales</taxon>
        <taxon>Desulfobaccaceae</taxon>
        <taxon>Desulfobacca</taxon>
    </lineage>
</organism>
<evidence type="ECO:0000256" key="1">
    <source>
        <dbReference type="SAM" id="Phobius"/>
    </source>
</evidence>
<feature type="transmembrane region" description="Helical" evidence="1">
    <location>
        <begin position="21"/>
        <end position="40"/>
    </location>
</feature>
<feature type="transmembrane region" description="Helical" evidence="1">
    <location>
        <begin position="129"/>
        <end position="147"/>
    </location>
</feature>
<accession>A0A7C3UXB5</accession>
<proteinExistence type="predicted"/>
<keyword evidence="1" id="KW-1133">Transmembrane helix</keyword>
<protein>
    <submittedName>
        <fullName evidence="2">Uncharacterized protein</fullName>
    </submittedName>
</protein>
<sequence length="154" mass="17835">MKEQLTYFIYYFRPSVQRRQFFGIIFLVTVFSTAFDYLIFPEIDLWSHLLLPLVLVLGMYLLIFLLAVFDRFAAGRGSVGFNFFLFERDFIQQFSLAVFLPLFCLAYVLKAVLLMFLYPPQGLRLFKSFGGLAGGLWVAVGLIMFIYENFAVAP</sequence>
<gene>
    <name evidence="2" type="ORF">ENW96_05640</name>
</gene>
<name>A0A7C3UXB5_9BACT</name>
<dbReference type="AlphaFoldDB" id="A0A7C3UXB5"/>
<comment type="caution">
    <text evidence="2">The sequence shown here is derived from an EMBL/GenBank/DDBJ whole genome shotgun (WGS) entry which is preliminary data.</text>
</comment>
<evidence type="ECO:0000313" key="2">
    <source>
        <dbReference type="EMBL" id="HGF33858.1"/>
    </source>
</evidence>